<feature type="coiled-coil region" evidence="6">
    <location>
        <begin position="48"/>
        <end position="75"/>
    </location>
</feature>
<evidence type="ECO:0000256" key="1">
    <source>
        <dbReference type="ARBA" id="ARBA00004123"/>
    </source>
</evidence>
<dbReference type="PANTHER" id="PTHR45764">
    <property type="entry name" value="BZIP TRANSCRIPTION FACTOR 44"/>
    <property type="match status" value="1"/>
</dbReference>
<evidence type="ECO:0000256" key="3">
    <source>
        <dbReference type="ARBA" id="ARBA00023125"/>
    </source>
</evidence>
<reference evidence="9" key="1">
    <citation type="submission" date="2018-01" db="EMBL/GenBank/DDBJ databases">
        <authorList>
            <person name="Mao J.F."/>
        </authorList>
    </citation>
    <scope>NUCLEOTIDE SEQUENCE</scope>
    <source>
        <strain evidence="9">Huo1</strain>
        <tissue evidence="9">Leaf</tissue>
    </source>
</reference>
<keyword evidence="6" id="KW-0175">Coiled coil</keyword>
<dbReference type="EMBL" id="PNBA02000009">
    <property type="protein sequence ID" value="KAG6413410.1"/>
    <property type="molecule type" value="Genomic_DNA"/>
</dbReference>
<dbReference type="AlphaFoldDB" id="A0A8X8XGM6"/>
<dbReference type="InterPro" id="IPR046347">
    <property type="entry name" value="bZIP_sf"/>
</dbReference>
<keyword evidence="4" id="KW-0804">Transcription</keyword>
<evidence type="ECO:0000256" key="7">
    <source>
        <dbReference type="SAM" id="MobiDB-lite"/>
    </source>
</evidence>
<dbReference type="GO" id="GO:0046982">
    <property type="term" value="F:protein heterodimerization activity"/>
    <property type="evidence" value="ECO:0007669"/>
    <property type="project" value="UniProtKB-ARBA"/>
</dbReference>
<dbReference type="PROSITE" id="PS00036">
    <property type="entry name" value="BZIP_BASIC"/>
    <property type="match status" value="1"/>
</dbReference>
<dbReference type="PANTHER" id="PTHR45764:SF76">
    <property type="entry name" value="OS02G0132500 PROTEIN"/>
    <property type="match status" value="1"/>
</dbReference>
<dbReference type="CDD" id="cd14702">
    <property type="entry name" value="bZIP_plant_GBF1"/>
    <property type="match status" value="1"/>
</dbReference>
<feature type="domain" description="BZIP" evidence="8">
    <location>
        <begin position="30"/>
        <end position="93"/>
    </location>
</feature>
<keyword evidence="2" id="KW-0805">Transcription regulation</keyword>
<evidence type="ECO:0000313" key="9">
    <source>
        <dbReference type="EMBL" id="KAG6413410.1"/>
    </source>
</evidence>
<dbReference type="PROSITE" id="PS50217">
    <property type="entry name" value="BZIP"/>
    <property type="match status" value="1"/>
</dbReference>
<keyword evidence="10" id="KW-1185">Reference proteome</keyword>
<dbReference type="InterPro" id="IPR004827">
    <property type="entry name" value="bZIP"/>
</dbReference>
<evidence type="ECO:0000256" key="6">
    <source>
        <dbReference type="SAM" id="Coils"/>
    </source>
</evidence>
<keyword evidence="3" id="KW-0238">DNA-binding</keyword>
<sequence length="157" mass="17296">MDYSSSGISSNSSSAVANSASEEDLQLTMDLRKRKRMISNRESARRSRLRKQKHMEELMAQVAELRRQNHQILTSLRAATQHHAAVESENAVLRAQEAELGHRLQSLVEIIEFAGGGAYGDMDVGGSWNQLSQPIMMMAAFPADAGPACVDLPRLLC</sequence>
<dbReference type="InterPro" id="IPR045314">
    <property type="entry name" value="bZIP_plant_GBF1"/>
</dbReference>
<feature type="region of interest" description="Disordered" evidence="7">
    <location>
        <begin position="1"/>
        <end position="23"/>
    </location>
</feature>
<dbReference type="OrthoDB" id="551672at2759"/>
<dbReference type="FunFam" id="1.20.5.170:FF:000020">
    <property type="entry name" value="BZIP transcription factor"/>
    <property type="match status" value="1"/>
</dbReference>
<evidence type="ECO:0000256" key="4">
    <source>
        <dbReference type="ARBA" id="ARBA00023163"/>
    </source>
</evidence>
<evidence type="ECO:0000256" key="2">
    <source>
        <dbReference type="ARBA" id="ARBA00023015"/>
    </source>
</evidence>
<gene>
    <name evidence="9" type="ORF">SASPL_126119</name>
</gene>
<proteinExistence type="predicted"/>
<comment type="subcellular location">
    <subcellularLocation>
        <location evidence="1">Nucleus</location>
    </subcellularLocation>
</comment>
<organism evidence="9">
    <name type="scientific">Salvia splendens</name>
    <name type="common">Scarlet sage</name>
    <dbReference type="NCBI Taxonomy" id="180675"/>
    <lineage>
        <taxon>Eukaryota</taxon>
        <taxon>Viridiplantae</taxon>
        <taxon>Streptophyta</taxon>
        <taxon>Embryophyta</taxon>
        <taxon>Tracheophyta</taxon>
        <taxon>Spermatophyta</taxon>
        <taxon>Magnoliopsida</taxon>
        <taxon>eudicotyledons</taxon>
        <taxon>Gunneridae</taxon>
        <taxon>Pentapetalae</taxon>
        <taxon>asterids</taxon>
        <taxon>lamiids</taxon>
        <taxon>Lamiales</taxon>
        <taxon>Lamiaceae</taxon>
        <taxon>Nepetoideae</taxon>
        <taxon>Mentheae</taxon>
        <taxon>Salviinae</taxon>
        <taxon>Salvia</taxon>
        <taxon>Salvia subgen. Calosphace</taxon>
        <taxon>core Calosphace</taxon>
    </lineage>
</organism>
<evidence type="ECO:0000259" key="8">
    <source>
        <dbReference type="PROSITE" id="PS50217"/>
    </source>
</evidence>
<dbReference type="Proteomes" id="UP000298416">
    <property type="component" value="Unassembled WGS sequence"/>
</dbReference>
<dbReference type="GO" id="GO:0005634">
    <property type="term" value="C:nucleus"/>
    <property type="evidence" value="ECO:0007669"/>
    <property type="project" value="UniProtKB-SubCell"/>
</dbReference>
<dbReference type="SMART" id="SM00338">
    <property type="entry name" value="BRLZ"/>
    <property type="match status" value="1"/>
</dbReference>
<comment type="caution">
    <text evidence="9">The sequence shown here is derived from an EMBL/GenBank/DDBJ whole genome shotgun (WGS) entry which is preliminary data.</text>
</comment>
<feature type="compositionally biased region" description="Low complexity" evidence="7">
    <location>
        <begin position="1"/>
        <end position="20"/>
    </location>
</feature>
<evidence type="ECO:0000313" key="10">
    <source>
        <dbReference type="Proteomes" id="UP000298416"/>
    </source>
</evidence>
<accession>A0A8X8XGM6</accession>
<evidence type="ECO:0000256" key="5">
    <source>
        <dbReference type="ARBA" id="ARBA00023242"/>
    </source>
</evidence>
<name>A0A8X8XGM6_SALSN</name>
<dbReference type="Gene3D" id="1.20.5.170">
    <property type="match status" value="1"/>
</dbReference>
<dbReference type="GO" id="GO:0045893">
    <property type="term" value="P:positive regulation of DNA-templated transcription"/>
    <property type="evidence" value="ECO:0007669"/>
    <property type="project" value="TreeGrafter"/>
</dbReference>
<keyword evidence="5" id="KW-0539">Nucleus</keyword>
<dbReference type="SUPFAM" id="SSF57959">
    <property type="entry name" value="Leucine zipper domain"/>
    <property type="match status" value="1"/>
</dbReference>
<dbReference type="GO" id="GO:0003700">
    <property type="term" value="F:DNA-binding transcription factor activity"/>
    <property type="evidence" value="ECO:0007669"/>
    <property type="project" value="InterPro"/>
</dbReference>
<reference evidence="9" key="2">
    <citation type="submission" date="2020-08" db="EMBL/GenBank/DDBJ databases">
        <title>Plant Genome Project.</title>
        <authorList>
            <person name="Zhang R.-G."/>
        </authorList>
    </citation>
    <scope>NUCLEOTIDE SEQUENCE</scope>
    <source>
        <strain evidence="9">Huo1</strain>
        <tissue evidence="9">Leaf</tissue>
    </source>
</reference>
<dbReference type="Pfam" id="PF00170">
    <property type="entry name" value="bZIP_1"/>
    <property type="match status" value="1"/>
</dbReference>
<dbReference type="GO" id="GO:0000976">
    <property type="term" value="F:transcription cis-regulatory region binding"/>
    <property type="evidence" value="ECO:0007669"/>
    <property type="project" value="TreeGrafter"/>
</dbReference>
<protein>
    <recommendedName>
        <fullName evidence="8">BZIP domain-containing protein</fullName>
    </recommendedName>
</protein>